<dbReference type="SUPFAM" id="SSF52833">
    <property type="entry name" value="Thioredoxin-like"/>
    <property type="match status" value="1"/>
</dbReference>
<gene>
    <name evidence="3" type="ORF">NIES23_01360</name>
</gene>
<dbReference type="Pfam" id="PF13417">
    <property type="entry name" value="GST_N_3"/>
    <property type="match status" value="1"/>
</dbReference>
<dbReference type="GO" id="GO:0016034">
    <property type="term" value="F:maleylacetoacetate isomerase activity"/>
    <property type="evidence" value="ECO:0007669"/>
    <property type="project" value="TreeGrafter"/>
</dbReference>
<dbReference type="SUPFAM" id="SSF47616">
    <property type="entry name" value="GST C-terminal domain-like"/>
    <property type="match status" value="1"/>
</dbReference>
<dbReference type="EMBL" id="AP018216">
    <property type="protein sequence ID" value="BAY67363.1"/>
    <property type="molecule type" value="Genomic_DNA"/>
</dbReference>
<dbReference type="SFLD" id="SFLDS00019">
    <property type="entry name" value="Glutathione_Transferase_(cytos"/>
    <property type="match status" value="1"/>
</dbReference>
<dbReference type="PROSITE" id="PS50404">
    <property type="entry name" value="GST_NTER"/>
    <property type="match status" value="1"/>
</dbReference>
<dbReference type="Gene3D" id="3.40.30.10">
    <property type="entry name" value="Glutaredoxin"/>
    <property type="match status" value="1"/>
</dbReference>
<name>A0A1Z4KER2_ANAVA</name>
<dbReference type="PANTHER" id="PTHR42673:SF4">
    <property type="entry name" value="MALEYLACETOACETATE ISOMERASE"/>
    <property type="match status" value="1"/>
</dbReference>
<dbReference type="CDD" id="cd00570">
    <property type="entry name" value="GST_N_family"/>
    <property type="match status" value="1"/>
</dbReference>
<dbReference type="InterPro" id="IPR004046">
    <property type="entry name" value="GST_C"/>
</dbReference>
<evidence type="ECO:0000259" key="1">
    <source>
        <dbReference type="PROSITE" id="PS50404"/>
    </source>
</evidence>
<keyword evidence="3" id="KW-0808">Transferase</keyword>
<sequence length="218" mass="24594">MLKFYYNPISVNARRVWVALLEKQIPFEPLLLNLNGDQFQEEFTAINPLQRVPVIVDNGLRVIESLAILDYLETKYPTPSLIPSEPGAIATVRMVEMITISELQPATVILTRPLVELDTDAKKLVSAQEAVAKILQFYETLLGEQIYFAGKDFTLAEVVAGTLIPSLPLFGFSLDDYPRLLAWAERLEERESWQQTTPDFASIAAAIPNIKAILERRF</sequence>
<dbReference type="Pfam" id="PF00043">
    <property type="entry name" value="GST_C"/>
    <property type="match status" value="1"/>
</dbReference>
<dbReference type="Proteomes" id="UP000217507">
    <property type="component" value="Chromosome"/>
</dbReference>
<evidence type="ECO:0000313" key="4">
    <source>
        <dbReference type="Proteomes" id="UP000217507"/>
    </source>
</evidence>
<dbReference type="GO" id="GO:0004364">
    <property type="term" value="F:glutathione transferase activity"/>
    <property type="evidence" value="ECO:0007669"/>
    <property type="project" value="TreeGrafter"/>
</dbReference>
<dbReference type="InterPro" id="IPR004045">
    <property type="entry name" value="Glutathione_S-Trfase_N"/>
</dbReference>
<dbReference type="InterPro" id="IPR010987">
    <property type="entry name" value="Glutathione-S-Trfase_C-like"/>
</dbReference>
<dbReference type="AlphaFoldDB" id="A0A1Z4KER2"/>
<dbReference type="InterPro" id="IPR040079">
    <property type="entry name" value="Glutathione_S-Trfase"/>
</dbReference>
<feature type="domain" description="GST C-terminal" evidence="2">
    <location>
        <begin position="85"/>
        <end position="207"/>
    </location>
</feature>
<feature type="domain" description="GST N-terminal" evidence="1">
    <location>
        <begin position="1"/>
        <end position="80"/>
    </location>
</feature>
<protein>
    <submittedName>
        <fullName evidence="3">Glutathione transferase</fullName>
    </submittedName>
</protein>
<dbReference type="GO" id="GO:0006559">
    <property type="term" value="P:L-phenylalanine catabolic process"/>
    <property type="evidence" value="ECO:0007669"/>
    <property type="project" value="TreeGrafter"/>
</dbReference>
<evidence type="ECO:0000259" key="2">
    <source>
        <dbReference type="PROSITE" id="PS50405"/>
    </source>
</evidence>
<reference evidence="3 4" key="1">
    <citation type="submission" date="2017-06" db="EMBL/GenBank/DDBJ databases">
        <title>Genome sequencing of cyanobaciteial culture collection at National Institute for Environmental Studies (NIES).</title>
        <authorList>
            <person name="Hirose Y."/>
            <person name="Shimura Y."/>
            <person name="Fujisawa T."/>
            <person name="Nakamura Y."/>
            <person name="Kawachi M."/>
        </authorList>
    </citation>
    <scope>NUCLEOTIDE SEQUENCE [LARGE SCALE GENOMIC DNA]</scope>
    <source>
        <strain evidence="3 4">NIES-23</strain>
    </source>
</reference>
<organism evidence="3 4">
    <name type="scientific">Trichormus variabilis NIES-23</name>
    <dbReference type="NCBI Taxonomy" id="1973479"/>
    <lineage>
        <taxon>Bacteria</taxon>
        <taxon>Bacillati</taxon>
        <taxon>Cyanobacteriota</taxon>
        <taxon>Cyanophyceae</taxon>
        <taxon>Nostocales</taxon>
        <taxon>Nostocaceae</taxon>
        <taxon>Trichormus</taxon>
    </lineage>
</organism>
<evidence type="ECO:0000313" key="3">
    <source>
        <dbReference type="EMBL" id="BAY67363.1"/>
    </source>
</evidence>
<dbReference type="CDD" id="cd00299">
    <property type="entry name" value="GST_C_family"/>
    <property type="match status" value="1"/>
</dbReference>
<dbReference type="InterPro" id="IPR036249">
    <property type="entry name" value="Thioredoxin-like_sf"/>
</dbReference>
<accession>A0A1Z4KER2</accession>
<dbReference type="SFLD" id="SFLDG00358">
    <property type="entry name" value="Main_(cytGST)"/>
    <property type="match status" value="1"/>
</dbReference>
<dbReference type="Gene3D" id="1.20.1050.10">
    <property type="match status" value="1"/>
</dbReference>
<dbReference type="InterPro" id="IPR036282">
    <property type="entry name" value="Glutathione-S-Trfase_C_sf"/>
</dbReference>
<dbReference type="PROSITE" id="PS50405">
    <property type="entry name" value="GST_CTER"/>
    <property type="match status" value="1"/>
</dbReference>
<dbReference type="PANTHER" id="PTHR42673">
    <property type="entry name" value="MALEYLACETOACETATE ISOMERASE"/>
    <property type="match status" value="1"/>
</dbReference>
<dbReference type="GO" id="GO:0006749">
    <property type="term" value="P:glutathione metabolic process"/>
    <property type="evidence" value="ECO:0007669"/>
    <property type="project" value="TreeGrafter"/>
</dbReference>
<proteinExistence type="predicted"/>